<comment type="caution">
    <text evidence="1">The sequence shown here is derived from an EMBL/GenBank/DDBJ whole genome shotgun (WGS) entry which is preliminary data.</text>
</comment>
<evidence type="ECO:0000313" key="1">
    <source>
        <dbReference type="EMBL" id="MFB9714029.1"/>
    </source>
</evidence>
<keyword evidence="2" id="KW-1185">Reference proteome</keyword>
<evidence type="ECO:0008006" key="3">
    <source>
        <dbReference type="Google" id="ProtNLM"/>
    </source>
</evidence>
<organism evidence="1 2">
    <name type="scientific">Arthrobacter methylotrophus</name>
    <dbReference type="NCBI Taxonomy" id="121291"/>
    <lineage>
        <taxon>Bacteria</taxon>
        <taxon>Bacillati</taxon>
        <taxon>Actinomycetota</taxon>
        <taxon>Actinomycetes</taxon>
        <taxon>Micrococcales</taxon>
        <taxon>Micrococcaceae</taxon>
        <taxon>Arthrobacter</taxon>
    </lineage>
</organism>
<gene>
    <name evidence="1" type="ORF">ACFFPI_07645</name>
</gene>
<evidence type="ECO:0000313" key="2">
    <source>
        <dbReference type="Proteomes" id="UP001589536"/>
    </source>
</evidence>
<dbReference type="EMBL" id="JBHMBH010000019">
    <property type="protein sequence ID" value="MFB9714029.1"/>
    <property type="molecule type" value="Genomic_DNA"/>
</dbReference>
<sequence>MASSTTLHQALQAAINAPGAVTKSQLAALLVKHPAPELPDENDLVIRDGILHVDVKECNCVASSWNAPEGCIHEHHCGLHPVIDISTALERGGYRA</sequence>
<name>A0ABV5UNF0_9MICC</name>
<dbReference type="Proteomes" id="UP001589536">
    <property type="component" value="Unassembled WGS sequence"/>
</dbReference>
<dbReference type="RefSeq" id="WP_345042853.1">
    <property type="nucleotide sequence ID" value="NZ_BAABED010000001.1"/>
</dbReference>
<protein>
    <recommendedName>
        <fullName evidence="3">SWIM-type domain-containing protein</fullName>
    </recommendedName>
</protein>
<reference evidence="1 2" key="1">
    <citation type="submission" date="2024-09" db="EMBL/GenBank/DDBJ databases">
        <authorList>
            <person name="Sun Q."/>
            <person name="Mori K."/>
        </authorList>
    </citation>
    <scope>NUCLEOTIDE SEQUENCE [LARGE SCALE GENOMIC DNA]</scope>
    <source>
        <strain evidence="1 2">JCM 13519</strain>
    </source>
</reference>
<accession>A0ABV5UNF0</accession>
<proteinExistence type="predicted"/>